<dbReference type="GO" id="GO:0016747">
    <property type="term" value="F:acyltransferase activity, transferring groups other than amino-acyl groups"/>
    <property type="evidence" value="ECO:0007669"/>
    <property type="project" value="InterPro"/>
</dbReference>
<dbReference type="EMBL" id="MLJW01000581">
    <property type="protein sequence ID" value="OIQ84917.1"/>
    <property type="molecule type" value="Genomic_DNA"/>
</dbReference>
<dbReference type="Gene3D" id="3.40.630.30">
    <property type="match status" value="1"/>
</dbReference>
<evidence type="ECO:0000313" key="2">
    <source>
        <dbReference type="EMBL" id="OIQ84917.1"/>
    </source>
</evidence>
<feature type="domain" description="N-acetyltransferase" evidence="1">
    <location>
        <begin position="20"/>
        <end position="166"/>
    </location>
</feature>
<dbReference type="InterPro" id="IPR000182">
    <property type="entry name" value="GNAT_dom"/>
</dbReference>
<organism evidence="2">
    <name type="scientific">mine drainage metagenome</name>
    <dbReference type="NCBI Taxonomy" id="410659"/>
    <lineage>
        <taxon>unclassified sequences</taxon>
        <taxon>metagenomes</taxon>
        <taxon>ecological metagenomes</taxon>
    </lineage>
</organism>
<dbReference type="Pfam" id="PF13302">
    <property type="entry name" value="Acetyltransf_3"/>
    <property type="match status" value="1"/>
</dbReference>
<gene>
    <name evidence="2" type="ORF">GALL_332490</name>
</gene>
<name>A0A1J5R9T1_9ZZZZ</name>
<sequence length="210" mass="22555">MTGRRASILPDSRLLVGPVVTLRPLGTDDAAELFDAIGSEEVWAAGYNGGAAERPLSEAEMARWIDALVHHGPRATYAVTLSADSAYGAVGRVVGTSSLVEADLTHHRVHLGATAYAPRVWGTAVNPAAKRLLLAHAFEDCGFERVKIQTDHLNTRSQAAIAKLGAMREGVLRHEMIRADGTWRDTVVFSILADEWPGVRARLDARIAAG</sequence>
<dbReference type="PANTHER" id="PTHR43610">
    <property type="entry name" value="BLL6696 PROTEIN"/>
    <property type="match status" value="1"/>
</dbReference>
<dbReference type="SUPFAM" id="SSF55729">
    <property type="entry name" value="Acyl-CoA N-acyltransferases (Nat)"/>
    <property type="match status" value="1"/>
</dbReference>
<proteinExistence type="predicted"/>
<comment type="caution">
    <text evidence="2">The sequence shown here is derived from an EMBL/GenBank/DDBJ whole genome shotgun (WGS) entry which is preliminary data.</text>
</comment>
<dbReference type="PANTHER" id="PTHR43610:SF1">
    <property type="entry name" value="N-ACETYLTRANSFERASE DOMAIN-CONTAINING PROTEIN"/>
    <property type="match status" value="1"/>
</dbReference>
<dbReference type="AlphaFoldDB" id="A0A1J5R9T1"/>
<dbReference type="InterPro" id="IPR016181">
    <property type="entry name" value="Acyl_CoA_acyltransferase"/>
</dbReference>
<accession>A0A1J5R9T1</accession>
<protein>
    <recommendedName>
        <fullName evidence="1">N-acetyltransferase domain-containing protein</fullName>
    </recommendedName>
</protein>
<reference evidence="2" key="1">
    <citation type="submission" date="2016-10" db="EMBL/GenBank/DDBJ databases">
        <title>Sequence of Gallionella enrichment culture.</title>
        <authorList>
            <person name="Poehlein A."/>
            <person name="Muehling M."/>
            <person name="Daniel R."/>
        </authorList>
    </citation>
    <scope>NUCLEOTIDE SEQUENCE</scope>
</reference>
<evidence type="ECO:0000259" key="1">
    <source>
        <dbReference type="Pfam" id="PF13302"/>
    </source>
</evidence>